<name>A0A8J4A402_9ACTN</name>
<protein>
    <submittedName>
        <fullName evidence="3">Proteasome accessory factor PafA2</fullName>
    </submittedName>
</protein>
<dbReference type="GO" id="GO:0010498">
    <property type="term" value="P:proteasomal protein catabolic process"/>
    <property type="evidence" value="ECO:0007669"/>
    <property type="project" value="InterPro"/>
</dbReference>
<dbReference type="GO" id="GO:0005524">
    <property type="term" value="F:ATP binding"/>
    <property type="evidence" value="ECO:0007669"/>
    <property type="project" value="TreeGrafter"/>
</dbReference>
<dbReference type="RefSeq" id="WP_373873970.1">
    <property type="nucleotide sequence ID" value="NZ_BOPH01000143.1"/>
</dbReference>
<dbReference type="GO" id="GO:0000502">
    <property type="term" value="C:proteasome complex"/>
    <property type="evidence" value="ECO:0007669"/>
    <property type="project" value="UniProtKB-KW"/>
</dbReference>
<dbReference type="GO" id="GO:0016811">
    <property type="term" value="F:hydrolase activity, acting on carbon-nitrogen (but not peptide) bonds, in linear amides"/>
    <property type="evidence" value="ECO:0007669"/>
    <property type="project" value="InterPro"/>
</dbReference>
<evidence type="ECO:0000256" key="2">
    <source>
        <dbReference type="PIRSR" id="PIRSR018077-1"/>
    </source>
</evidence>
<gene>
    <name evidence="3" type="ORF">Voc01_096480</name>
</gene>
<keyword evidence="3" id="KW-0647">Proteasome</keyword>
<dbReference type="GO" id="GO:0019941">
    <property type="term" value="P:modification-dependent protein catabolic process"/>
    <property type="evidence" value="ECO:0007669"/>
    <property type="project" value="InterPro"/>
</dbReference>
<dbReference type="GO" id="GO:0008233">
    <property type="term" value="F:peptidase activity"/>
    <property type="evidence" value="ECO:0007669"/>
    <property type="project" value="InterPro"/>
</dbReference>
<dbReference type="AlphaFoldDB" id="A0A8J4A402"/>
<feature type="active site" description="Proton acceptor" evidence="2">
    <location>
        <position position="98"/>
    </location>
</feature>
<proteinExistence type="inferred from homology"/>
<keyword evidence="4" id="KW-1185">Reference proteome</keyword>
<dbReference type="PANTHER" id="PTHR42307:SF2">
    <property type="entry name" value="PUP DEAMIDASE_DEPUPYLASE"/>
    <property type="match status" value="1"/>
</dbReference>
<dbReference type="InterPro" id="IPR004347">
    <property type="entry name" value="Pup_ligase/deamidase"/>
</dbReference>
<sequence length="505" mass="56373">MSVRRVMGSEVEYGISVPGNPGANPMVTSSQVVNAYGARPELSRNGRARWDYEEESPLRDARGFTYSGALYDPAEALADEDLGLANVILTNGARLYVDHAHPEYSTPEVTNPRDLVLWDKAGERVMAEAARRAATIPGTQPIHLYKNNTDNKGASYGTHENYLMKRQTAFADIVMHLTPFFVTRQIVCGAGRVGIGQDGSTPGFQISQRADFFEVEVGLETTLKRPIINTRDEPHADADKYRRLHVIIGDANLSEISTYLKVGCASLVLAMIEDKVLPADLGIADPVSELKAVSHDPTLTHRIRLRDGRRLTALDLQWAYYERARAYVDDRLGADADEVTLDVLARWESVLDRLGRDPMLCAKELDWVAKLRLLDGYRERESLGWASSKLQLIDLQYSDVRPEKGLYHRLVARGSMDRLFDDEAVREAMTEPPEDTRAYFRGRCLAQYAGEVVAASWDSVIFDIGRESLVRVPMMEPERGTRKHVGALFDRCDTAKDLLEALTGG</sequence>
<comment type="similarity">
    <text evidence="1">Belongs to the Pup ligase/Pup deamidase family. Pup deamidase subfamily.</text>
</comment>
<accession>A0A8J4A402</accession>
<evidence type="ECO:0000313" key="4">
    <source>
        <dbReference type="Proteomes" id="UP000635606"/>
    </source>
</evidence>
<dbReference type="Pfam" id="PF03136">
    <property type="entry name" value="Pup_ligase"/>
    <property type="match status" value="1"/>
</dbReference>
<dbReference type="Proteomes" id="UP000635606">
    <property type="component" value="Unassembled WGS sequence"/>
</dbReference>
<organism evidence="3 4">
    <name type="scientific">Virgisporangium ochraceum</name>
    <dbReference type="NCBI Taxonomy" id="65505"/>
    <lineage>
        <taxon>Bacteria</taxon>
        <taxon>Bacillati</taxon>
        <taxon>Actinomycetota</taxon>
        <taxon>Actinomycetes</taxon>
        <taxon>Micromonosporales</taxon>
        <taxon>Micromonosporaceae</taxon>
        <taxon>Virgisporangium</taxon>
    </lineage>
</organism>
<comment type="caution">
    <text evidence="3">The sequence shown here is derived from an EMBL/GenBank/DDBJ whole genome shotgun (WGS) entry which is preliminary data.</text>
</comment>
<dbReference type="EMBL" id="BOPH01000143">
    <property type="protein sequence ID" value="GIJ74731.1"/>
    <property type="molecule type" value="Genomic_DNA"/>
</dbReference>
<evidence type="ECO:0000313" key="3">
    <source>
        <dbReference type="EMBL" id="GIJ74731.1"/>
    </source>
</evidence>
<dbReference type="GO" id="GO:0070490">
    <property type="term" value="P:protein pupylation"/>
    <property type="evidence" value="ECO:0007669"/>
    <property type="project" value="TreeGrafter"/>
</dbReference>
<dbReference type="PIRSF" id="PIRSF018077">
    <property type="entry name" value="UCP018077"/>
    <property type="match status" value="1"/>
</dbReference>
<reference evidence="3" key="1">
    <citation type="submission" date="2021-01" db="EMBL/GenBank/DDBJ databases">
        <title>Whole genome shotgun sequence of Virgisporangium ochraceum NBRC 16418.</title>
        <authorList>
            <person name="Komaki H."/>
            <person name="Tamura T."/>
        </authorList>
    </citation>
    <scope>NUCLEOTIDE SEQUENCE</scope>
    <source>
        <strain evidence="3">NBRC 16418</strain>
    </source>
</reference>
<dbReference type="NCBIfam" id="TIGR03688">
    <property type="entry name" value="depupylase_Dop"/>
    <property type="match status" value="1"/>
</dbReference>
<evidence type="ECO:0000256" key="1">
    <source>
        <dbReference type="ARBA" id="ARBA00009114"/>
    </source>
</evidence>
<dbReference type="InterPro" id="IPR022366">
    <property type="entry name" value="Pup_deamidase"/>
</dbReference>
<dbReference type="PANTHER" id="PTHR42307">
    <property type="entry name" value="PUP DEAMIDASE/DEPUPYLASE"/>
    <property type="match status" value="1"/>
</dbReference>